<feature type="region of interest" description="Disordered" evidence="1">
    <location>
        <begin position="157"/>
        <end position="214"/>
    </location>
</feature>
<feature type="compositionally biased region" description="Low complexity" evidence="1">
    <location>
        <begin position="117"/>
        <end position="132"/>
    </location>
</feature>
<evidence type="ECO:0008006" key="4">
    <source>
        <dbReference type="Google" id="ProtNLM"/>
    </source>
</evidence>
<dbReference type="STRING" id="1658174.A0A1J9QA16"/>
<evidence type="ECO:0000313" key="3">
    <source>
        <dbReference type="Proteomes" id="UP000242791"/>
    </source>
</evidence>
<comment type="caution">
    <text evidence="2">The sequence shown here is derived from an EMBL/GenBank/DDBJ whole genome shotgun (WGS) entry which is preliminary data.</text>
</comment>
<dbReference type="EMBL" id="LGTZ01000401">
    <property type="protein sequence ID" value="OJD25280.1"/>
    <property type="molecule type" value="Genomic_DNA"/>
</dbReference>
<feature type="compositionally biased region" description="Polar residues" evidence="1">
    <location>
        <begin position="69"/>
        <end position="111"/>
    </location>
</feature>
<dbReference type="Gene3D" id="3.30.450.30">
    <property type="entry name" value="Dynein light chain 2a, cytoplasmic"/>
    <property type="match status" value="1"/>
</dbReference>
<proteinExistence type="predicted"/>
<gene>
    <name evidence="2" type="ORF">ACJ73_03351</name>
</gene>
<evidence type="ECO:0000256" key="1">
    <source>
        <dbReference type="SAM" id="MobiDB-lite"/>
    </source>
</evidence>
<dbReference type="AlphaFoldDB" id="A0A1J9QA16"/>
<feature type="region of interest" description="Disordered" evidence="1">
    <location>
        <begin position="64"/>
        <end position="136"/>
    </location>
</feature>
<dbReference type="SUPFAM" id="SSF103196">
    <property type="entry name" value="Roadblock/LC7 domain"/>
    <property type="match status" value="1"/>
</dbReference>
<dbReference type="PANTHER" id="PTHR10779">
    <property type="entry name" value="DYNEIN LIGHT CHAIN ROADBLOCK"/>
    <property type="match status" value="1"/>
</dbReference>
<dbReference type="Proteomes" id="UP000242791">
    <property type="component" value="Unassembled WGS sequence"/>
</dbReference>
<keyword evidence="3" id="KW-1185">Reference proteome</keyword>
<accession>A0A1J9QA16</accession>
<feature type="compositionally biased region" description="Low complexity" evidence="1">
    <location>
        <begin position="157"/>
        <end position="179"/>
    </location>
</feature>
<protein>
    <recommendedName>
        <fullName evidence="4">Roadblock/LAMTOR2 domain-containing protein</fullName>
    </recommendedName>
</protein>
<dbReference type="VEuPathDB" id="FungiDB:ACJ73_03351"/>
<evidence type="ECO:0000313" key="2">
    <source>
        <dbReference type="EMBL" id="OJD25280.1"/>
    </source>
</evidence>
<dbReference type="OrthoDB" id="9985637at2759"/>
<feature type="compositionally biased region" description="Basic and acidic residues" evidence="1">
    <location>
        <begin position="199"/>
        <end position="211"/>
    </location>
</feature>
<name>A0A1J9QA16_9EURO</name>
<reference evidence="2 3" key="1">
    <citation type="submission" date="2015-08" db="EMBL/GenBank/DDBJ databases">
        <title>Emmonsia species relationships and genome sequence.</title>
        <authorList>
            <person name="Cuomo C.A."/>
            <person name="Schwartz I.S."/>
            <person name="Kenyon C."/>
            <person name="De Hoog G.S."/>
            <person name="Govender N.P."/>
            <person name="Botha A."/>
            <person name="Moreno L."/>
            <person name="De Vries M."/>
            <person name="Munoz J.F."/>
            <person name="Stielow J.B."/>
        </authorList>
    </citation>
    <scope>NUCLEOTIDE SEQUENCE [LARGE SCALE GENOMIC DNA]</scope>
    <source>
        <strain evidence="2 3">EI222</strain>
    </source>
</reference>
<sequence>MAAVSLSQTDQLKRIISKLTNSQCIQPPQLSRQFSAHLSNLTSRPGVQSTLILSRKDGSIIRTTGLLATRSNPSPTRQASAPTTASISDPTSLATSPAPDQQATHPETNTSIDDRGANTAQQQAQEQQPLAAPYEPSQAETLAAHIFAFVSSASALSTSLSKPPPSSTSNGGNSGGSINETDRSGMAGGVAEANSSGHARNDSADSEGREREEDDELKLLRLRTKIHEIIIIPDRKFLLCVVHDLSAATGGSAAGGGGKGGGLSR</sequence>
<organism evidence="2 3">
    <name type="scientific">Blastomyces percursus</name>
    <dbReference type="NCBI Taxonomy" id="1658174"/>
    <lineage>
        <taxon>Eukaryota</taxon>
        <taxon>Fungi</taxon>
        <taxon>Dikarya</taxon>
        <taxon>Ascomycota</taxon>
        <taxon>Pezizomycotina</taxon>
        <taxon>Eurotiomycetes</taxon>
        <taxon>Eurotiomycetidae</taxon>
        <taxon>Onygenales</taxon>
        <taxon>Ajellomycetaceae</taxon>
        <taxon>Blastomyces</taxon>
    </lineage>
</organism>